<dbReference type="EMBL" id="JAERWK010000015">
    <property type="protein sequence ID" value="MBM9467988.1"/>
    <property type="molecule type" value="Genomic_DNA"/>
</dbReference>
<organism evidence="1 2">
    <name type="scientific">Nakamurella leprariae</name>
    <dbReference type="NCBI Taxonomy" id="2803911"/>
    <lineage>
        <taxon>Bacteria</taxon>
        <taxon>Bacillati</taxon>
        <taxon>Actinomycetota</taxon>
        <taxon>Actinomycetes</taxon>
        <taxon>Nakamurellales</taxon>
        <taxon>Nakamurellaceae</taxon>
        <taxon>Nakamurella</taxon>
    </lineage>
</organism>
<evidence type="ECO:0000313" key="1">
    <source>
        <dbReference type="EMBL" id="MBM9467988.1"/>
    </source>
</evidence>
<gene>
    <name evidence="1" type="ORF">JL106_11925</name>
</gene>
<accession>A0A938YHM0</accession>
<name>A0A938YHM0_9ACTN</name>
<dbReference type="Proteomes" id="UP000663792">
    <property type="component" value="Unassembled WGS sequence"/>
</dbReference>
<sequence length="96" mass="9980">MPKLVCSNVASSEKAGVGSIGTASVVLSALRQARRDHQAARHDHSTSTDLDQPTEVVGDWRFLGLGYATAGDAVLAAHAYADHLAAQQLAREASPG</sequence>
<keyword evidence="2" id="KW-1185">Reference proteome</keyword>
<evidence type="ECO:0000313" key="2">
    <source>
        <dbReference type="Proteomes" id="UP000663792"/>
    </source>
</evidence>
<dbReference type="RefSeq" id="WP_205260942.1">
    <property type="nucleotide sequence ID" value="NZ_JAERWK010000015.1"/>
</dbReference>
<dbReference type="AlphaFoldDB" id="A0A938YHM0"/>
<reference evidence="1" key="1">
    <citation type="submission" date="2021-01" db="EMBL/GenBank/DDBJ databases">
        <title>YIM 132084 draft genome.</title>
        <authorList>
            <person name="An D."/>
        </authorList>
    </citation>
    <scope>NUCLEOTIDE SEQUENCE</scope>
    <source>
        <strain evidence="1">YIM 132084</strain>
    </source>
</reference>
<comment type="caution">
    <text evidence="1">The sequence shown here is derived from an EMBL/GenBank/DDBJ whole genome shotgun (WGS) entry which is preliminary data.</text>
</comment>
<proteinExistence type="predicted"/>
<protein>
    <submittedName>
        <fullName evidence="1">Uncharacterized protein</fullName>
    </submittedName>
</protein>